<keyword evidence="5" id="KW-0547">Nucleotide-binding</keyword>
<feature type="transmembrane region" description="Helical" evidence="9">
    <location>
        <begin position="309"/>
        <end position="327"/>
    </location>
</feature>
<keyword evidence="3" id="KW-1003">Cell membrane</keyword>
<feature type="transmembrane region" description="Helical" evidence="9">
    <location>
        <begin position="92"/>
        <end position="114"/>
    </location>
</feature>
<evidence type="ECO:0000256" key="7">
    <source>
        <dbReference type="ARBA" id="ARBA00022989"/>
    </source>
</evidence>
<comment type="caution">
    <text evidence="11">The sequence shown here is derived from an EMBL/GenBank/DDBJ whole genome shotgun (WGS) entry which is preliminary data.</text>
</comment>
<evidence type="ECO:0000256" key="3">
    <source>
        <dbReference type="ARBA" id="ARBA00022475"/>
    </source>
</evidence>
<dbReference type="Gene3D" id="3.40.50.300">
    <property type="entry name" value="P-loop containing nucleotide triphosphate hydrolases"/>
    <property type="match status" value="1"/>
</dbReference>
<keyword evidence="4 9" id="KW-0812">Transmembrane</keyword>
<keyword evidence="7 9" id="KW-1133">Transmembrane helix</keyword>
<feature type="transmembrane region" description="Helical" evidence="9">
    <location>
        <begin position="223"/>
        <end position="243"/>
    </location>
</feature>
<dbReference type="GO" id="GO:0015658">
    <property type="term" value="F:branched-chain amino acid transmembrane transporter activity"/>
    <property type="evidence" value="ECO:0007669"/>
    <property type="project" value="InterPro"/>
</dbReference>
<reference evidence="11 12" key="1">
    <citation type="submission" date="2019-03" db="EMBL/GenBank/DDBJ databases">
        <title>Draft genome sequences of novel Actinobacteria.</title>
        <authorList>
            <person name="Sahin N."/>
            <person name="Ay H."/>
            <person name="Saygin H."/>
        </authorList>
    </citation>
    <scope>NUCLEOTIDE SEQUENCE [LARGE SCALE GENOMIC DNA]</scope>
    <source>
        <strain evidence="11 12">KC310</strain>
    </source>
</reference>
<keyword evidence="12" id="KW-1185">Reference proteome</keyword>
<dbReference type="InterPro" id="IPR043428">
    <property type="entry name" value="LivM-like"/>
</dbReference>
<dbReference type="InterPro" id="IPR001851">
    <property type="entry name" value="ABC_transp_permease"/>
</dbReference>
<evidence type="ECO:0000259" key="10">
    <source>
        <dbReference type="PROSITE" id="PS50893"/>
    </source>
</evidence>
<dbReference type="InterPro" id="IPR051120">
    <property type="entry name" value="ABC_AA/LPS_Transport"/>
</dbReference>
<keyword evidence="2" id="KW-0813">Transport</keyword>
<evidence type="ECO:0000256" key="5">
    <source>
        <dbReference type="ARBA" id="ARBA00022741"/>
    </source>
</evidence>
<evidence type="ECO:0000256" key="1">
    <source>
        <dbReference type="ARBA" id="ARBA00004651"/>
    </source>
</evidence>
<evidence type="ECO:0000256" key="9">
    <source>
        <dbReference type="SAM" id="Phobius"/>
    </source>
</evidence>
<dbReference type="Proteomes" id="UP000295258">
    <property type="component" value="Unassembled WGS sequence"/>
</dbReference>
<feature type="transmembrane region" description="Helical" evidence="9">
    <location>
        <begin position="41"/>
        <end position="62"/>
    </location>
</feature>
<dbReference type="InterPro" id="IPR003439">
    <property type="entry name" value="ABC_transporter-like_ATP-bd"/>
</dbReference>
<dbReference type="GO" id="GO:0016887">
    <property type="term" value="F:ATP hydrolysis activity"/>
    <property type="evidence" value="ECO:0007669"/>
    <property type="project" value="InterPro"/>
</dbReference>
<feature type="transmembrane region" description="Helical" evidence="9">
    <location>
        <begin position="263"/>
        <end position="288"/>
    </location>
</feature>
<feature type="transmembrane region" description="Helical" evidence="9">
    <location>
        <begin position="69"/>
        <end position="86"/>
    </location>
</feature>
<dbReference type="SUPFAM" id="SSF52540">
    <property type="entry name" value="P-loop containing nucleoside triphosphate hydrolases"/>
    <property type="match status" value="1"/>
</dbReference>
<evidence type="ECO:0000256" key="2">
    <source>
        <dbReference type="ARBA" id="ARBA00022448"/>
    </source>
</evidence>
<comment type="subcellular location">
    <subcellularLocation>
        <location evidence="1">Cell membrane</location>
        <topology evidence="1">Multi-pass membrane protein</topology>
    </subcellularLocation>
</comment>
<dbReference type="GO" id="GO:0005524">
    <property type="term" value="F:ATP binding"/>
    <property type="evidence" value="ECO:0007669"/>
    <property type="project" value="UniProtKB-KW"/>
</dbReference>
<dbReference type="EMBL" id="SMKO01000013">
    <property type="protein sequence ID" value="TDD10255.1"/>
    <property type="molecule type" value="Genomic_DNA"/>
</dbReference>
<name>A0A4R4W5C5_9ACTN</name>
<feature type="transmembrane region" description="Helical" evidence="9">
    <location>
        <begin position="175"/>
        <end position="196"/>
    </location>
</feature>
<feature type="transmembrane region" description="Helical" evidence="9">
    <location>
        <begin position="121"/>
        <end position="141"/>
    </location>
</feature>
<sequence>MSGVRSCFLGTRGNLLLVAFTTVVVLLVAQAFDYSLLDRATSWVIYGLLALSMSFVWGKLGIFSFGQTAFFAVSAYGYGITVGNIGGTAGSLVGIVVGIGAATLVATLLGYCMFYGGITDLFVAIVTMAMTLILGIMVTSMSGPQWKVGDVPIGGYNGMAGIRPLEFGTEMLSGYTLFVVVVLVALAAYVAIRVLLSRPLGRIVLATADNETRAELLGFDVRAYRLIGFAIGGAVAGVAGVLFASWQQIVTPDLFALSLAGSVAIWVLVGGRTSLGGAFVGAVLINAINSYSDRLTIGGSAPLAGHGPIALGVILIVFVLVLPNGLVPGAGSLVKRLLNRAGPDVSDQPSYDLKALPGLFPRRTEGPVPQLRAAAVSKHFGGVRAVEHVDLSLDRGVRSLIGPNGAGKSTFFAVLTGRLAPTSGRVHLGERDVTRMRPYKRARLGVGLKMQAPCVFPTLSVQENIWLAAYSADRNAARATARSRELSGWLGLTLPADLAGAQSHGTQQVLEVMMVLAARPGVVLLDEPAAGMTSNETAALADAIRDLGRERTVVVVEHDMEFVESLESDVTLLVEGSVFLEGSMEDLRADQRVLDIYLGRAVS</sequence>
<dbReference type="PROSITE" id="PS50893">
    <property type="entry name" value="ABC_TRANSPORTER_2"/>
    <property type="match status" value="1"/>
</dbReference>
<dbReference type="PANTHER" id="PTHR45772">
    <property type="entry name" value="CONSERVED COMPONENT OF ABC TRANSPORTER FOR NATURAL AMINO ACIDS-RELATED"/>
    <property type="match status" value="1"/>
</dbReference>
<gene>
    <name evidence="11" type="ORF">E1292_08170</name>
</gene>
<dbReference type="InterPro" id="IPR027417">
    <property type="entry name" value="P-loop_NTPase"/>
</dbReference>
<dbReference type="PANTHER" id="PTHR45772:SF8">
    <property type="entry name" value="HIGH-AFFINITY BRANCHED-CHAIN AMINO ACID TRANSPORT ATP-BINDING PROTEIN"/>
    <property type="match status" value="1"/>
</dbReference>
<organism evidence="11 12">
    <name type="scientific">Nonomuraea deserti</name>
    <dbReference type="NCBI Taxonomy" id="1848322"/>
    <lineage>
        <taxon>Bacteria</taxon>
        <taxon>Bacillati</taxon>
        <taxon>Actinomycetota</taxon>
        <taxon>Actinomycetes</taxon>
        <taxon>Streptosporangiales</taxon>
        <taxon>Streptosporangiaceae</taxon>
        <taxon>Nonomuraea</taxon>
    </lineage>
</organism>
<dbReference type="Pfam" id="PF00005">
    <property type="entry name" value="ABC_tran"/>
    <property type="match status" value="1"/>
</dbReference>
<evidence type="ECO:0000256" key="8">
    <source>
        <dbReference type="ARBA" id="ARBA00023136"/>
    </source>
</evidence>
<dbReference type="Pfam" id="PF02653">
    <property type="entry name" value="BPD_transp_2"/>
    <property type="match status" value="1"/>
</dbReference>
<evidence type="ECO:0000313" key="11">
    <source>
        <dbReference type="EMBL" id="TDD10255.1"/>
    </source>
</evidence>
<dbReference type="CDD" id="cd06581">
    <property type="entry name" value="TM_PBP1_LivM_like"/>
    <property type="match status" value="1"/>
</dbReference>
<keyword evidence="8 9" id="KW-0472">Membrane</keyword>
<accession>A0A4R4W5C5</accession>
<dbReference type="RefSeq" id="WP_132593648.1">
    <property type="nucleotide sequence ID" value="NZ_SMKO01000013.1"/>
</dbReference>
<evidence type="ECO:0000313" key="12">
    <source>
        <dbReference type="Proteomes" id="UP000295258"/>
    </source>
</evidence>
<evidence type="ECO:0000256" key="4">
    <source>
        <dbReference type="ARBA" id="ARBA00022692"/>
    </source>
</evidence>
<evidence type="ECO:0000256" key="6">
    <source>
        <dbReference type="ARBA" id="ARBA00022840"/>
    </source>
</evidence>
<feature type="domain" description="ABC transporter" evidence="10">
    <location>
        <begin position="371"/>
        <end position="600"/>
    </location>
</feature>
<proteinExistence type="predicted"/>
<protein>
    <submittedName>
        <fullName evidence="11">ATP-binding cassette domain-containing protein</fullName>
    </submittedName>
</protein>
<dbReference type="AlphaFoldDB" id="A0A4R4W5C5"/>
<dbReference type="GO" id="GO:0005886">
    <property type="term" value="C:plasma membrane"/>
    <property type="evidence" value="ECO:0007669"/>
    <property type="project" value="UniProtKB-SubCell"/>
</dbReference>
<keyword evidence="6 11" id="KW-0067">ATP-binding</keyword>